<evidence type="ECO:0000313" key="3">
    <source>
        <dbReference type="EMBL" id="NKC69264.1"/>
    </source>
</evidence>
<feature type="signal peptide" evidence="2">
    <location>
        <begin position="1"/>
        <end position="21"/>
    </location>
</feature>
<dbReference type="EMBL" id="JAAVMB010000024">
    <property type="protein sequence ID" value="NKC69264.1"/>
    <property type="molecule type" value="Genomic_DNA"/>
</dbReference>
<dbReference type="AlphaFoldDB" id="A0A7X6I4L1"/>
<dbReference type="PROSITE" id="PS51257">
    <property type="entry name" value="PROKAR_LIPOPROTEIN"/>
    <property type="match status" value="1"/>
</dbReference>
<dbReference type="Proteomes" id="UP000521358">
    <property type="component" value="Unassembled WGS sequence"/>
</dbReference>
<evidence type="ECO:0008006" key="5">
    <source>
        <dbReference type="Google" id="ProtNLM"/>
    </source>
</evidence>
<sequence>MKKFKLILISMFILLLTSCGSTEKKSTESSTQIDSSKEKIDTTESTNQNEKVDIDFIYGEWQSIKEEKEYYLVIDKINDVTIKYSDNLERKDSQELIIEQATKDSVTALTKDEKTRYSFLVSNDERLTSFFGVNASYYADEKPENIPAGLSKPIEYTQLIKCGTEEVSIGFSDTLKEIPKSKKK</sequence>
<comment type="caution">
    <text evidence="3">The sequence shown here is derived from an EMBL/GenBank/DDBJ whole genome shotgun (WGS) entry which is preliminary data.</text>
</comment>
<protein>
    <recommendedName>
        <fullName evidence="5">Lipoprotein</fullName>
    </recommendedName>
</protein>
<feature type="chain" id="PRO_5039017757" description="Lipoprotein" evidence="2">
    <location>
        <begin position="22"/>
        <end position="184"/>
    </location>
</feature>
<gene>
    <name evidence="3" type="ORF">HED35_14295</name>
</gene>
<evidence type="ECO:0000313" key="4">
    <source>
        <dbReference type="Proteomes" id="UP000521358"/>
    </source>
</evidence>
<accession>A0A7X6I4L1</accession>
<evidence type="ECO:0000256" key="2">
    <source>
        <dbReference type="SAM" id="SignalP"/>
    </source>
</evidence>
<keyword evidence="2" id="KW-0732">Signal</keyword>
<proteinExistence type="predicted"/>
<organism evidence="3 4">
    <name type="scientific">Vagococcus fluvialis</name>
    <dbReference type="NCBI Taxonomy" id="2738"/>
    <lineage>
        <taxon>Bacteria</taxon>
        <taxon>Bacillati</taxon>
        <taxon>Bacillota</taxon>
        <taxon>Bacilli</taxon>
        <taxon>Lactobacillales</taxon>
        <taxon>Enterococcaceae</taxon>
        <taxon>Vagococcus</taxon>
    </lineage>
</organism>
<reference evidence="3 4" key="1">
    <citation type="submission" date="2020-03" db="EMBL/GenBank/DDBJ databases">
        <title>Bacterial samples isolated from urine from healthy bovine heifers (Gyr breed).</title>
        <authorList>
            <person name="Giannattasio-Ferraz S."/>
            <person name="Maskeri L."/>
            <person name="Penido A."/>
            <person name="Barbosa-Stancioli E.F."/>
            <person name="Putonti C."/>
        </authorList>
    </citation>
    <scope>NUCLEOTIDE SEQUENCE [LARGE SCALE GENOMIC DNA]</scope>
    <source>
        <strain evidence="3 4">UFMG-H7</strain>
    </source>
</reference>
<dbReference type="RefSeq" id="WP_167808259.1">
    <property type="nucleotide sequence ID" value="NZ_JAAVMB010000024.1"/>
</dbReference>
<evidence type="ECO:0000256" key="1">
    <source>
        <dbReference type="SAM" id="MobiDB-lite"/>
    </source>
</evidence>
<name>A0A7X6I4L1_9ENTE</name>
<feature type="region of interest" description="Disordered" evidence="1">
    <location>
        <begin position="25"/>
        <end position="46"/>
    </location>
</feature>